<protein>
    <recommendedName>
        <fullName evidence="4">Secreted protein</fullName>
    </recommendedName>
</protein>
<dbReference type="EMBL" id="VEVO01000014">
    <property type="protein sequence ID" value="KAF0031542.1"/>
    <property type="molecule type" value="Genomic_DNA"/>
</dbReference>
<evidence type="ECO:0000256" key="1">
    <source>
        <dbReference type="SAM" id="SignalP"/>
    </source>
</evidence>
<evidence type="ECO:0000313" key="2">
    <source>
        <dbReference type="EMBL" id="KAF0031542.1"/>
    </source>
</evidence>
<name>A0A6A4SML7_SCOMX</name>
<sequence length="131" mass="14605">MLLLLLLLFAAAGVFRLEYKVGGPSDLAVSAHFPIKAQIKLGVASNRIDCQKREFDKFTQINLITAKWPMFHLCSCQPGAAHKRASTVHVSARIHEKWKHYEHGAHERKGPAAASVNVEITNCPHTTLHCR</sequence>
<accession>A0A6A4SML7</accession>
<reference evidence="2 3" key="1">
    <citation type="submission" date="2019-06" db="EMBL/GenBank/DDBJ databases">
        <title>Draft genomes of female and male turbot (Scophthalmus maximus).</title>
        <authorList>
            <person name="Xu H."/>
            <person name="Xu X.-W."/>
            <person name="Shao C."/>
            <person name="Chen S."/>
        </authorList>
    </citation>
    <scope>NUCLEOTIDE SEQUENCE [LARGE SCALE GENOMIC DNA]</scope>
    <source>
        <strain evidence="2">Ysfricsl-2016a</strain>
        <tissue evidence="2">Blood</tissue>
    </source>
</reference>
<comment type="caution">
    <text evidence="2">The sequence shown here is derived from an EMBL/GenBank/DDBJ whole genome shotgun (WGS) entry which is preliminary data.</text>
</comment>
<keyword evidence="1" id="KW-0732">Signal</keyword>
<evidence type="ECO:0008006" key="4">
    <source>
        <dbReference type="Google" id="ProtNLM"/>
    </source>
</evidence>
<feature type="signal peptide" evidence="1">
    <location>
        <begin position="1"/>
        <end position="16"/>
    </location>
</feature>
<organism evidence="2 3">
    <name type="scientific">Scophthalmus maximus</name>
    <name type="common">Turbot</name>
    <name type="synonym">Psetta maxima</name>
    <dbReference type="NCBI Taxonomy" id="52904"/>
    <lineage>
        <taxon>Eukaryota</taxon>
        <taxon>Metazoa</taxon>
        <taxon>Chordata</taxon>
        <taxon>Craniata</taxon>
        <taxon>Vertebrata</taxon>
        <taxon>Euteleostomi</taxon>
        <taxon>Actinopterygii</taxon>
        <taxon>Neopterygii</taxon>
        <taxon>Teleostei</taxon>
        <taxon>Neoteleostei</taxon>
        <taxon>Acanthomorphata</taxon>
        <taxon>Carangaria</taxon>
        <taxon>Pleuronectiformes</taxon>
        <taxon>Pleuronectoidei</taxon>
        <taxon>Scophthalmidae</taxon>
        <taxon>Scophthalmus</taxon>
    </lineage>
</organism>
<dbReference type="Proteomes" id="UP000438429">
    <property type="component" value="Unassembled WGS sequence"/>
</dbReference>
<feature type="chain" id="PRO_5025579657" description="Secreted protein" evidence="1">
    <location>
        <begin position="17"/>
        <end position="131"/>
    </location>
</feature>
<dbReference type="AlphaFoldDB" id="A0A6A4SML7"/>
<proteinExistence type="predicted"/>
<evidence type="ECO:0000313" key="3">
    <source>
        <dbReference type="Proteomes" id="UP000438429"/>
    </source>
</evidence>
<gene>
    <name evidence="2" type="ORF">F2P81_016097</name>
</gene>